<sequence length="396" mass="46218">MQFSAISSQSKPTLEGLPTELIILILFYIPDQTSLQSIVFASPIFHQAYLAVRQPVLYRVLKTQYESLLNFSEAITAVQSEGLSFHSHNEDAISLLDIWRRRREIAESSLTKSDQTNGLNGLEETIKPHQWQEEMAPIKLSLSEKGRFLRALCRLQIFANIFGLPERDLDLSSKDEYWNDFADIENENKAYSMFYGTTPPWEYEEMGCVWSYLMTKYEPVSKEISNDLRKLVDDTGCFRFWQIVPEDQCPPIGCHLEIASQLDRFNIYFDKLTSIEPSFLYRVLHAERLLRRNMVMANARIPSELPFIGKGLGISWDYRFSFIYPADRHEAPNFQQLWSTLPAIEQPNLGWKKAWLLPNITEQERLEDVSFYDRLSEKTGIRDILYGTWRNGKHHY</sequence>
<dbReference type="HOGENOM" id="CLU_032663_0_0_1"/>
<organism evidence="1 2">
    <name type="scientific">Talaromyces marneffei (strain ATCC 18224 / CBS 334.59 / QM 7333)</name>
    <name type="common">Penicillium marneffei</name>
    <dbReference type="NCBI Taxonomy" id="441960"/>
    <lineage>
        <taxon>Eukaryota</taxon>
        <taxon>Fungi</taxon>
        <taxon>Dikarya</taxon>
        <taxon>Ascomycota</taxon>
        <taxon>Pezizomycotina</taxon>
        <taxon>Eurotiomycetes</taxon>
        <taxon>Eurotiomycetidae</taxon>
        <taxon>Eurotiales</taxon>
        <taxon>Trichocomaceae</taxon>
        <taxon>Talaromyces</taxon>
        <taxon>Talaromyces sect. Talaromyces</taxon>
    </lineage>
</organism>
<dbReference type="EMBL" id="DS995903">
    <property type="protein sequence ID" value="EEA22368.1"/>
    <property type="molecule type" value="Genomic_DNA"/>
</dbReference>
<evidence type="ECO:0008006" key="3">
    <source>
        <dbReference type="Google" id="ProtNLM"/>
    </source>
</evidence>
<evidence type="ECO:0000313" key="2">
    <source>
        <dbReference type="Proteomes" id="UP000001294"/>
    </source>
</evidence>
<keyword evidence="2" id="KW-1185">Reference proteome</keyword>
<dbReference type="PhylomeDB" id="B6QN63"/>
<gene>
    <name evidence="1" type="ORF">PMAA_061460</name>
</gene>
<dbReference type="VEuPathDB" id="FungiDB:PMAA_061460"/>
<proteinExistence type="predicted"/>
<protein>
    <recommendedName>
        <fullName evidence="3">F-box domain-containing protein</fullName>
    </recommendedName>
</protein>
<accession>B6QN63</accession>
<reference evidence="2" key="1">
    <citation type="journal article" date="2015" name="Genome Announc.">
        <title>Genome sequence of the AIDS-associated pathogen Penicillium marneffei (ATCC18224) and its near taxonomic relative Talaromyces stipitatus (ATCC10500).</title>
        <authorList>
            <person name="Nierman W.C."/>
            <person name="Fedorova-Abrams N.D."/>
            <person name="Andrianopoulos A."/>
        </authorList>
    </citation>
    <scope>NUCLEOTIDE SEQUENCE [LARGE SCALE GENOMIC DNA]</scope>
    <source>
        <strain evidence="2">ATCC 18224 / CBS 334.59 / QM 7333</strain>
    </source>
</reference>
<name>B6QN63_TALMQ</name>
<dbReference type="Proteomes" id="UP000001294">
    <property type="component" value="Unassembled WGS sequence"/>
</dbReference>
<evidence type="ECO:0000313" key="1">
    <source>
        <dbReference type="EMBL" id="EEA22368.1"/>
    </source>
</evidence>
<dbReference type="AlphaFoldDB" id="B6QN63"/>
<dbReference type="OrthoDB" id="5427059at2759"/>